<organism evidence="1">
    <name type="scientific">viral metagenome</name>
    <dbReference type="NCBI Taxonomy" id="1070528"/>
    <lineage>
        <taxon>unclassified sequences</taxon>
        <taxon>metagenomes</taxon>
        <taxon>organismal metagenomes</taxon>
    </lineage>
</organism>
<name>A0A6C0AIG9_9ZZZZ</name>
<accession>A0A6C0AIG9</accession>
<protein>
    <submittedName>
        <fullName evidence="1">Uncharacterized protein</fullName>
    </submittedName>
</protein>
<sequence length="326" mass="35863">MNHHPSSAKKVWRKIRKTIIVDSRDRQITTSSSPGNYTVLFPTVYSNVYSVTLRSYEVPFTYNQFSACQNNTSFSMTYNSSGGTITSTKTITIQDGNYTITTLPAFISRNMNAAFGTTATSPLNAYWNPTTGLASIYSTISSDSLSLNFSTSQSVNCGAGQAISQSTGWGLGYFLGFYQSNYASSNTPIITAASTLSALTLPNVTGNFIMNTNPDTYILMDIAGLNKIDETGLDGRSAGRIDGAFAKVPLTNNTGEYLFYQDTSGPSPLNQRVYNPPISKLDRITVRWRRHDGRTIDFNGGEHSFTLELELLDNNFDEYSSLEFSR</sequence>
<evidence type="ECO:0000313" key="1">
    <source>
        <dbReference type="EMBL" id="QHS79594.1"/>
    </source>
</evidence>
<dbReference type="AlphaFoldDB" id="A0A6C0AIG9"/>
<dbReference type="EMBL" id="MN740650">
    <property type="protein sequence ID" value="QHS79594.1"/>
    <property type="molecule type" value="Genomic_DNA"/>
</dbReference>
<reference evidence="1" key="1">
    <citation type="journal article" date="2020" name="Nature">
        <title>Giant virus diversity and host interactions through global metagenomics.</title>
        <authorList>
            <person name="Schulz F."/>
            <person name="Roux S."/>
            <person name="Paez-Espino D."/>
            <person name="Jungbluth S."/>
            <person name="Walsh D.A."/>
            <person name="Denef V.J."/>
            <person name="McMahon K.D."/>
            <person name="Konstantinidis K.T."/>
            <person name="Eloe-Fadrosh E.A."/>
            <person name="Kyrpides N.C."/>
            <person name="Woyke T."/>
        </authorList>
    </citation>
    <scope>NUCLEOTIDE SEQUENCE</scope>
    <source>
        <strain evidence="1">GVMAG-S-1035303-20</strain>
    </source>
</reference>
<proteinExistence type="predicted"/>